<evidence type="ECO:0000256" key="4">
    <source>
        <dbReference type="ARBA" id="ARBA00022741"/>
    </source>
</evidence>
<evidence type="ECO:0000256" key="3">
    <source>
        <dbReference type="ARBA" id="ARBA00022679"/>
    </source>
</evidence>
<keyword evidence="6" id="KW-0067">ATP-binding</keyword>
<evidence type="ECO:0000313" key="9">
    <source>
        <dbReference type="Proteomes" id="UP001597260"/>
    </source>
</evidence>
<organism evidence="8 9">
    <name type="scientific">Micromonospora sonneratiae</name>
    <dbReference type="NCBI Taxonomy" id="1184706"/>
    <lineage>
        <taxon>Bacteria</taxon>
        <taxon>Bacillati</taxon>
        <taxon>Actinomycetota</taxon>
        <taxon>Actinomycetes</taxon>
        <taxon>Micromonosporales</taxon>
        <taxon>Micromonosporaceae</taxon>
        <taxon>Micromonospora</taxon>
    </lineage>
</organism>
<keyword evidence="4" id="KW-0547">Nucleotide-binding</keyword>
<dbReference type="GO" id="GO:0004674">
    <property type="term" value="F:protein serine/threonine kinase activity"/>
    <property type="evidence" value="ECO:0007669"/>
    <property type="project" value="UniProtKB-EC"/>
</dbReference>
<dbReference type="InterPro" id="IPR008271">
    <property type="entry name" value="Ser/Thr_kinase_AS"/>
</dbReference>
<feature type="domain" description="Protein kinase" evidence="7">
    <location>
        <begin position="12"/>
        <end position="270"/>
    </location>
</feature>
<keyword evidence="9" id="KW-1185">Reference proteome</keyword>
<dbReference type="InterPro" id="IPR011009">
    <property type="entry name" value="Kinase-like_dom_sf"/>
</dbReference>
<dbReference type="RefSeq" id="WP_377566869.1">
    <property type="nucleotide sequence ID" value="NZ_JBHTMP010000003.1"/>
</dbReference>
<dbReference type="SMART" id="SM00220">
    <property type="entry name" value="S_TKc"/>
    <property type="match status" value="1"/>
</dbReference>
<evidence type="ECO:0000256" key="2">
    <source>
        <dbReference type="ARBA" id="ARBA00022527"/>
    </source>
</evidence>
<dbReference type="InterPro" id="IPR000719">
    <property type="entry name" value="Prot_kinase_dom"/>
</dbReference>
<sequence length="408" mass="44043">MTGHGSRLPERYRILRRLGGGGQGIVYAAHDEVLNREVAIKVLAADSDPGHLARFQREAQVLAMIKHPNVVSIFDLGWHDGGAFVVMEQLTGPDLGRIQYDAGCLPVTRVLHYTVPVADALTRLHQPPTPVVHRDIKPQNLVLDGDGTVKVCDFGLAALPEASLTRLTEPGVPMGTAAYMSPEQCRGDDPGTATDIYSFGAVLYSLLAGGPPFAGPGPFAAYARRIIHDVPDSIVDYCPDVPPDLADLIHGMLAKEPATRPTAGEVHDALRALAVSTADPRHDLVRERENPTGVRLPVDQPDPAYDPAAGELLLSQGRYAEANRFFTALAHRLRADGLDADPRRFAAELGRVRSRYGLGDEEVAALRLIRLVAGAEAALGPDHPQVREIRAYLDLKSRPGWATPSPSR</sequence>
<reference evidence="9" key="1">
    <citation type="journal article" date="2019" name="Int. J. Syst. Evol. Microbiol.">
        <title>The Global Catalogue of Microorganisms (GCM) 10K type strain sequencing project: providing services to taxonomists for standard genome sequencing and annotation.</title>
        <authorList>
            <consortium name="The Broad Institute Genomics Platform"/>
            <consortium name="The Broad Institute Genome Sequencing Center for Infectious Disease"/>
            <person name="Wu L."/>
            <person name="Ma J."/>
        </authorList>
    </citation>
    <scope>NUCLEOTIDE SEQUENCE [LARGE SCALE GENOMIC DNA]</scope>
    <source>
        <strain evidence="9">JCM 31037</strain>
    </source>
</reference>
<keyword evidence="3 8" id="KW-0808">Transferase</keyword>
<accession>A0ABW3Y987</accession>
<dbReference type="PANTHER" id="PTHR43289:SF6">
    <property type="entry name" value="SERINE_THREONINE-PROTEIN KINASE NEKL-3"/>
    <property type="match status" value="1"/>
</dbReference>
<dbReference type="Gene3D" id="3.30.200.20">
    <property type="entry name" value="Phosphorylase Kinase, domain 1"/>
    <property type="match status" value="1"/>
</dbReference>
<dbReference type="Gene3D" id="1.10.510.10">
    <property type="entry name" value="Transferase(Phosphotransferase) domain 1"/>
    <property type="match status" value="1"/>
</dbReference>
<dbReference type="CDD" id="cd14014">
    <property type="entry name" value="STKc_PknB_like"/>
    <property type="match status" value="1"/>
</dbReference>
<dbReference type="EMBL" id="JBHTMP010000003">
    <property type="protein sequence ID" value="MFD1320162.1"/>
    <property type="molecule type" value="Genomic_DNA"/>
</dbReference>
<keyword evidence="2" id="KW-0723">Serine/threonine-protein kinase</keyword>
<evidence type="ECO:0000259" key="7">
    <source>
        <dbReference type="PROSITE" id="PS50011"/>
    </source>
</evidence>
<dbReference type="SUPFAM" id="SSF56112">
    <property type="entry name" value="Protein kinase-like (PK-like)"/>
    <property type="match status" value="1"/>
</dbReference>
<proteinExistence type="predicted"/>
<dbReference type="EC" id="2.7.11.1" evidence="1"/>
<dbReference type="Proteomes" id="UP001597260">
    <property type="component" value="Unassembled WGS sequence"/>
</dbReference>
<evidence type="ECO:0000256" key="6">
    <source>
        <dbReference type="ARBA" id="ARBA00022840"/>
    </source>
</evidence>
<protein>
    <recommendedName>
        <fullName evidence="1">non-specific serine/threonine protein kinase</fullName>
        <ecNumber evidence="1">2.7.11.1</ecNumber>
    </recommendedName>
</protein>
<dbReference type="PROSITE" id="PS00108">
    <property type="entry name" value="PROTEIN_KINASE_ST"/>
    <property type="match status" value="1"/>
</dbReference>
<keyword evidence="5 8" id="KW-0418">Kinase</keyword>
<evidence type="ECO:0000256" key="5">
    <source>
        <dbReference type="ARBA" id="ARBA00022777"/>
    </source>
</evidence>
<name>A0ABW3Y987_9ACTN</name>
<dbReference type="PANTHER" id="PTHR43289">
    <property type="entry name" value="MITOGEN-ACTIVATED PROTEIN KINASE KINASE KINASE 20-RELATED"/>
    <property type="match status" value="1"/>
</dbReference>
<dbReference type="PROSITE" id="PS50011">
    <property type="entry name" value="PROTEIN_KINASE_DOM"/>
    <property type="match status" value="1"/>
</dbReference>
<evidence type="ECO:0000256" key="1">
    <source>
        <dbReference type="ARBA" id="ARBA00012513"/>
    </source>
</evidence>
<evidence type="ECO:0000313" key="8">
    <source>
        <dbReference type="EMBL" id="MFD1320162.1"/>
    </source>
</evidence>
<comment type="caution">
    <text evidence="8">The sequence shown here is derived from an EMBL/GenBank/DDBJ whole genome shotgun (WGS) entry which is preliminary data.</text>
</comment>
<gene>
    <name evidence="8" type="ORF">ACFQ4H_03560</name>
</gene>
<dbReference type="Pfam" id="PF00069">
    <property type="entry name" value="Pkinase"/>
    <property type="match status" value="1"/>
</dbReference>